<keyword evidence="2" id="KW-1185">Reference proteome</keyword>
<protein>
    <submittedName>
        <fullName evidence="1">Uncharacterized protein</fullName>
    </submittedName>
</protein>
<comment type="caution">
    <text evidence="1">The sequence shown here is derived from an EMBL/GenBank/DDBJ whole genome shotgun (WGS) entry which is preliminary data.</text>
</comment>
<proteinExistence type="predicted"/>
<name>A0ABU7D4J9_9TELE</name>
<sequence length="94" mass="10772">MAVFEALEQLWNNSDVETEESLDISEISEEEEEEDFFLMDPVHDQEQAGPFETQESSLPPLCLSLYLLLLGTMVQKKKMSISHLPIIYVVPQDL</sequence>
<dbReference type="Proteomes" id="UP001352852">
    <property type="component" value="Unassembled WGS sequence"/>
</dbReference>
<evidence type="ECO:0000313" key="1">
    <source>
        <dbReference type="EMBL" id="MED6269842.1"/>
    </source>
</evidence>
<accession>A0ABU7D4J9</accession>
<dbReference type="EMBL" id="JAHUTJ010016562">
    <property type="protein sequence ID" value="MED6269842.1"/>
    <property type="molecule type" value="Genomic_DNA"/>
</dbReference>
<evidence type="ECO:0000313" key="2">
    <source>
        <dbReference type="Proteomes" id="UP001352852"/>
    </source>
</evidence>
<reference evidence="1 2" key="1">
    <citation type="submission" date="2021-06" db="EMBL/GenBank/DDBJ databases">
        <authorList>
            <person name="Palmer J.M."/>
        </authorList>
    </citation>
    <scope>NUCLEOTIDE SEQUENCE [LARGE SCALE GENOMIC DNA]</scope>
    <source>
        <strain evidence="1 2">CL_MEX2019</strain>
        <tissue evidence="1">Muscle</tissue>
    </source>
</reference>
<gene>
    <name evidence="1" type="ORF">CHARACLAT_003800</name>
</gene>
<organism evidence="1 2">
    <name type="scientific">Characodon lateralis</name>
    <dbReference type="NCBI Taxonomy" id="208331"/>
    <lineage>
        <taxon>Eukaryota</taxon>
        <taxon>Metazoa</taxon>
        <taxon>Chordata</taxon>
        <taxon>Craniata</taxon>
        <taxon>Vertebrata</taxon>
        <taxon>Euteleostomi</taxon>
        <taxon>Actinopterygii</taxon>
        <taxon>Neopterygii</taxon>
        <taxon>Teleostei</taxon>
        <taxon>Neoteleostei</taxon>
        <taxon>Acanthomorphata</taxon>
        <taxon>Ovalentaria</taxon>
        <taxon>Atherinomorphae</taxon>
        <taxon>Cyprinodontiformes</taxon>
        <taxon>Goodeidae</taxon>
        <taxon>Characodon</taxon>
    </lineage>
</organism>